<dbReference type="CDD" id="cd17325">
    <property type="entry name" value="MFS_MdtG_SLC18_like"/>
    <property type="match status" value="1"/>
</dbReference>
<gene>
    <name evidence="9" type="ORF">DFJ64_2829</name>
</gene>
<keyword evidence="6 7" id="KW-0472">Membrane</keyword>
<dbReference type="Gene3D" id="1.20.1250.20">
    <property type="entry name" value="MFS general substrate transporter like domains"/>
    <property type="match status" value="2"/>
</dbReference>
<dbReference type="GO" id="GO:0005886">
    <property type="term" value="C:plasma membrane"/>
    <property type="evidence" value="ECO:0007669"/>
    <property type="project" value="UniProtKB-SubCell"/>
</dbReference>
<evidence type="ECO:0000256" key="7">
    <source>
        <dbReference type="SAM" id="Phobius"/>
    </source>
</evidence>
<dbReference type="Proteomes" id="UP000256485">
    <property type="component" value="Unassembled WGS sequence"/>
</dbReference>
<feature type="transmembrane region" description="Helical" evidence="7">
    <location>
        <begin position="102"/>
        <end position="123"/>
    </location>
</feature>
<evidence type="ECO:0000256" key="5">
    <source>
        <dbReference type="ARBA" id="ARBA00022989"/>
    </source>
</evidence>
<sequence length="415" mass="42120">MSEQVTLRSIGVGVYLPTMLYGVGQGAMVPIIAHSARDLGASVGVAGLVVAAIGVGQLIGDLPAGALAGRIGERRAMLAAAALDVVAMAACVIAGSVWLLGAAIFCAGLAGAVWGLARQAYLAEVVPFHLRARAMSTLGGVHRIGRFIGPFLGAGVVRAWGTDGAYAMNGIAVLAAAALLVSLPEPQGRHPHATTASGDVRIVDVARSHLPIFYTLGVGVLLIGAVRASRDVVLPLWADSLGFDAATTSLIFGIAGAVDMLLFYPAGKVMDRVGRAFVAVPSMVVLAAAHFLLPLTHDLTSLSLVALLMGFGNGIGSGIVMTLGADLSPSVGRPAFLGAWRLCADAGNSGGPLLIGTVSAAVALGPAIVLMGGLGLLGALVMGRYIPRYVPSPRSLPSVVEEDQAVLRPGRTRPT</sequence>
<accession>A0A3D9VE63</accession>
<keyword evidence="3" id="KW-1003">Cell membrane</keyword>
<evidence type="ECO:0000256" key="2">
    <source>
        <dbReference type="ARBA" id="ARBA00022448"/>
    </source>
</evidence>
<evidence type="ECO:0000256" key="3">
    <source>
        <dbReference type="ARBA" id="ARBA00022475"/>
    </source>
</evidence>
<comment type="caution">
    <text evidence="9">The sequence shown here is derived from an EMBL/GenBank/DDBJ whole genome shotgun (WGS) entry which is preliminary data.</text>
</comment>
<dbReference type="GO" id="GO:0022857">
    <property type="term" value="F:transmembrane transporter activity"/>
    <property type="evidence" value="ECO:0007669"/>
    <property type="project" value="InterPro"/>
</dbReference>
<proteinExistence type="predicted"/>
<organism evidence="9 10">
    <name type="scientific">Thermasporomyces composti</name>
    <dbReference type="NCBI Taxonomy" id="696763"/>
    <lineage>
        <taxon>Bacteria</taxon>
        <taxon>Bacillati</taxon>
        <taxon>Actinomycetota</taxon>
        <taxon>Actinomycetes</taxon>
        <taxon>Propionibacteriales</taxon>
        <taxon>Nocardioidaceae</taxon>
        <taxon>Thermasporomyces</taxon>
    </lineage>
</organism>
<keyword evidence="5 7" id="KW-1133">Transmembrane helix</keyword>
<evidence type="ECO:0000256" key="4">
    <source>
        <dbReference type="ARBA" id="ARBA00022692"/>
    </source>
</evidence>
<feature type="transmembrane region" description="Helical" evidence="7">
    <location>
        <begin position="299"/>
        <end position="323"/>
    </location>
</feature>
<dbReference type="InterPro" id="IPR020846">
    <property type="entry name" value="MFS_dom"/>
</dbReference>
<evidence type="ECO:0000256" key="6">
    <source>
        <dbReference type="ARBA" id="ARBA00023136"/>
    </source>
</evidence>
<evidence type="ECO:0000313" key="9">
    <source>
        <dbReference type="EMBL" id="REF37385.1"/>
    </source>
</evidence>
<dbReference type="RefSeq" id="WP_115850852.1">
    <property type="nucleotide sequence ID" value="NZ_QTUC01000001.1"/>
</dbReference>
<keyword evidence="4 7" id="KW-0812">Transmembrane</keyword>
<dbReference type="InterPro" id="IPR011701">
    <property type="entry name" value="MFS"/>
</dbReference>
<feature type="domain" description="Major facilitator superfamily (MFS) profile" evidence="8">
    <location>
        <begin position="10"/>
        <end position="390"/>
    </location>
</feature>
<evidence type="ECO:0000259" key="8">
    <source>
        <dbReference type="PROSITE" id="PS50850"/>
    </source>
</evidence>
<dbReference type="PROSITE" id="PS50850">
    <property type="entry name" value="MFS"/>
    <property type="match status" value="1"/>
</dbReference>
<feature type="transmembrane region" description="Helical" evidence="7">
    <location>
        <begin position="361"/>
        <end position="386"/>
    </location>
</feature>
<keyword evidence="10" id="KW-1185">Reference proteome</keyword>
<feature type="transmembrane region" description="Helical" evidence="7">
    <location>
        <begin position="276"/>
        <end position="293"/>
    </location>
</feature>
<dbReference type="Pfam" id="PF07690">
    <property type="entry name" value="MFS_1"/>
    <property type="match status" value="1"/>
</dbReference>
<feature type="transmembrane region" description="Helical" evidence="7">
    <location>
        <begin position="241"/>
        <end position="264"/>
    </location>
</feature>
<dbReference type="EMBL" id="QTUC01000001">
    <property type="protein sequence ID" value="REF37385.1"/>
    <property type="molecule type" value="Genomic_DNA"/>
</dbReference>
<name>A0A3D9VE63_THECX</name>
<feature type="transmembrane region" description="Helical" evidence="7">
    <location>
        <begin position="12"/>
        <end position="33"/>
    </location>
</feature>
<dbReference type="AlphaFoldDB" id="A0A3D9VE63"/>
<feature type="transmembrane region" description="Helical" evidence="7">
    <location>
        <begin position="39"/>
        <end position="64"/>
    </location>
</feature>
<feature type="transmembrane region" description="Helical" evidence="7">
    <location>
        <begin position="211"/>
        <end position="229"/>
    </location>
</feature>
<evidence type="ECO:0000313" key="10">
    <source>
        <dbReference type="Proteomes" id="UP000256485"/>
    </source>
</evidence>
<dbReference type="OrthoDB" id="3285241at2"/>
<keyword evidence="2" id="KW-0813">Transport</keyword>
<protein>
    <submittedName>
        <fullName evidence="9">Putative MFS family arabinose efflux permease</fullName>
    </submittedName>
</protein>
<reference evidence="9 10" key="1">
    <citation type="submission" date="2018-08" db="EMBL/GenBank/DDBJ databases">
        <title>Sequencing the genomes of 1000 actinobacteria strains.</title>
        <authorList>
            <person name="Klenk H.-P."/>
        </authorList>
    </citation>
    <scope>NUCLEOTIDE SEQUENCE [LARGE SCALE GENOMIC DNA]</scope>
    <source>
        <strain evidence="9 10">DSM 22891</strain>
    </source>
</reference>
<dbReference type="PANTHER" id="PTHR23517">
    <property type="entry name" value="RESISTANCE PROTEIN MDTM, PUTATIVE-RELATED-RELATED"/>
    <property type="match status" value="1"/>
</dbReference>
<dbReference type="InterPro" id="IPR050171">
    <property type="entry name" value="MFS_Transporters"/>
</dbReference>
<dbReference type="PANTHER" id="PTHR23517:SF3">
    <property type="entry name" value="INTEGRAL MEMBRANE TRANSPORT PROTEIN"/>
    <property type="match status" value="1"/>
</dbReference>
<dbReference type="InterPro" id="IPR036259">
    <property type="entry name" value="MFS_trans_sf"/>
</dbReference>
<dbReference type="SUPFAM" id="SSF103473">
    <property type="entry name" value="MFS general substrate transporter"/>
    <property type="match status" value="1"/>
</dbReference>
<evidence type="ECO:0000256" key="1">
    <source>
        <dbReference type="ARBA" id="ARBA00004651"/>
    </source>
</evidence>
<comment type="subcellular location">
    <subcellularLocation>
        <location evidence="1">Cell membrane</location>
        <topology evidence="1">Multi-pass membrane protein</topology>
    </subcellularLocation>
</comment>